<gene>
    <name evidence="1" type="ORF">J2753_001899</name>
</gene>
<comment type="caution">
    <text evidence="1">The sequence shown here is derived from an EMBL/GenBank/DDBJ whole genome shotgun (WGS) entry which is preliminary data.</text>
</comment>
<protein>
    <submittedName>
        <fullName evidence="1">Uncharacterized protein</fullName>
    </submittedName>
</protein>
<reference evidence="1" key="1">
    <citation type="submission" date="2021-03" db="EMBL/GenBank/DDBJ databases">
        <title>Genomic Encyclopedia of Type Strains, Phase IV (KMG-IV): sequencing the most valuable type-strain genomes for metagenomic binning, comparative biology and taxonomic classification.</title>
        <authorList>
            <person name="Goeker M."/>
        </authorList>
    </citation>
    <scope>NUCLEOTIDE SEQUENCE</scope>
    <source>
        <strain evidence="1">DSM 26232</strain>
    </source>
</reference>
<dbReference type="EMBL" id="JAGGLC010000003">
    <property type="protein sequence ID" value="MBP1987401.1"/>
    <property type="molecule type" value="Genomic_DNA"/>
</dbReference>
<organism evidence="1 2">
    <name type="scientific">Halolamina salifodinae</name>
    <dbReference type="NCBI Taxonomy" id="1202767"/>
    <lineage>
        <taxon>Archaea</taxon>
        <taxon>Methanobacteriati</taxon>
        <taxon>Methanobacteriota</taxon>
        <taxon>Stenosarchaea group</taxon>
        <taxon>Halobacteria</taxon>
        <taxon>Halobacteriales</taxon>
        <taxon>Haloferacaceae</taxon>
    </lineage>
</organism>
<accession>A0A8T4GW93</accession>
<sequence length="92" mass="10215">MRALPKTGEGRWHLDRHARLVVYEADAGDELVTVYDCGAAQKPPSAQFIGNLVRVRAPHELERTPTGYTVTLEAGGTLVEQGDDHYVIEKRD</sequence>
<dbReference type="Proteomes" id="UP000823736">
    <property type="component" value="Unassembled WGS sequence"/>
</dbReference>
<dbReference type="AlphaFoldDB" id="A0A8T4GW93"/>
<keyword evidence="2" id="KW-1185">Reference proteome</keyword>
<evidence type="ECO:0000313" key="2">
    <source>
        <dbReference type="Proteomes" id="UP000823736"/>
    </source>
</evidence>
<dbReference type="OrthoDB" id="224413at2157"/>
<name>A0A8T4GW93_9EURY</name>
<dbReference type="RefSeq" id="WP_209491653.1">
    <property type="nucleotide sequence ID" value="NZ_JAGGLC010000003.1"/>
</dbReference>
<proteinExistence type="predicted"/>
<evidence type="ECO:0000313" key="1">
    <source>
        <dbReference type="EMBL" id="MBP1987401.1"/>
    </source>
</evidence>